<proteinExistence type="predicted"/>
<gene>
    <name evidence="1" type="ORF">COX00_04340</name>
</gene>
<evidence type="ECO:0000313" key="1">
    <source>
        <dbReference type="EMBL" id="PIP60257.1"/>
    </source>
</evidence>
<sequence>MASQREQACASAVGQCPSSARHRGHRSGFYGAESCGALFRTLAYGNEWAVSLDDGKRSLVLDLQYGNEGKIYVILTERTAKQDGWILDAAERRQSERSRVRTVAHTLDQLDVAFDLANILLDLIRDVAEDQLGLIDNPLSGRDCDSGHELKQRTHNEPLFCK</sequence>
<evidence type="ECO:0000313" key="2">
    <source>
        <dbReference type="Proteomes" id="UP000231581"/>
    </source>
</evidence>
<accession>A0A2H0BRE8</accession>
<organism evidence="1 2">
    <name type="scientific">Candidatus Uhrbacteria bacterium CG22_combo_CG10-13_8_21_14_all_47_17</name>
    <dbReference type="NCBI Taxonomy" id="1975041"/>
    <lineage>
        <taxon>Bacteria</taxon>
        <taxon>Candidatus Uhriibacteriota</taxon>
    </lineage>
</organism>
<dbReference type="EMBL" id="PCSZ01000076">
    <property type="protein sequence ID" value="PIP60257.1"/>
    <property type="molecule type" value="Genomic_DNA"/>
</dbReference>
<dbReference type="Proteomes" id="UP000231581">
    <property type="component" value="Unassembled WGS sequence"/>
</dbReference>
<name>A0A2H0BRE8_9BACT</name>
<comment type="caution">
    <text evidence="1">The sequence shown here is derived from an EMBL/GenBank/DDBJ whole genome shotgun (WGS) entry which is preliminary data.</text>
</comment>
<dbReference type="AlphaFoldDB" id="A0A2H0BRE8"/>
<reference evidence="1 2" key="1">
    <citation type="submission" date="2017-09" db="EMBL/GenBank/DDBJ databases">
        <title>Depth-based differentiation of microbial function through sediment-hosted aquifers and enrichment of novel symbionts in the deep terrestrial subsurface.</title>
        <authorList>
            <person name="Probst A.J."/>
            <person name="Ladd B."/>
            <person name="Jarett J.K."/>
            <person name="Geller-Mcgrath D.E."/>
            <person name="Sieber C.M."/>
            <person name="Emerson J.B."/>
            <person name="Anantharaman K."/>
            <person name="Thomas B.C."/>
            <person name="Malmstrom R."/>
            <person name="Stieglmeier M."/>
            <person name="Klingl A."/>
            <person name="Woyke T."/>
            <person name="Ryan C.M."/>
            <person name="Banfield J.F."/>
        </authorList>
    </citation>
    <scope>NUCLEOTIDE SEQUENCE [LARGE SCALE GENOMIC DNA]</scope>
    <source>
        <strain evidence="1">CG22_combo_CG10-13_8_21_14_all_47_17</strain>
    </source>
</reference>
<protein>
    <submittedName>
        <fullName evidence="1">Uncharacterized protein</fullName>
    </submittedName>
</protein>